<comment type="caution">
    <text evidence="1">The sequence shown here is derived from an EMBL/GenBank/DDBJ whole genome shotgun (WGS) entry which is preliminary data.</text>
</comment>
<evidence type="ECO:0000313" key="2">
    <source>
        <dbReference type="Proteomes" id="UP001160148"/>
    </source>
</evidence>
<protein>
    <submittedName>
        <fullName evidence="1">Uncharacterized protein</fullName>
    </submittedName>
</protein>
<dbReference type="Proteomes" id="UP001160148">
    <property type="component" value="Unassembled WGS sequence"/>
</dbReference>
<proteinExistence type="predicted"/>
<evidence type="ECO:0000313" key="1">
    <source>
        <dbReference type="EMBL" id="CAI6375504.1"/>
    </source>
</evidence>
<dbReference type="AlphaFoldDB" id="A0AAV0Y6S3"/>
<accession>A0AAV0Y6S3</accession>
<keyword evidence="2" id="KW-1185">Reference proteome</keyword>
<organism evidence="1 2">
    <name type="scientific">Macrosiphum euphorbiae</name>
    <name type="common">potato aphid</name>
    <dbReference type="NCBI Taxonomy" id="13131"/>
    <lineage>
        <taxon>Eukaryota</taxon>
        <taxon>Metazoa</taxon>
        <taxon>Ecdysozoa</taxon>
        <taxon>Arthropoda</taxon>
        <taxon>Hexapoda</taxon>
        <taxon>Insecta</taxon>
        <taxon>Pterygota</taxon>
        <taxon>Neoptera</taxon>
        <taxon>Paraneoptera</taxon>
        <taxon>Hemiptera</taxon>
        <taxon>Sternorrhyncha</taxon>
        <taxon>Aphidomorpha</taxon>
        <taxon>Aphidoidea</taxon>
        <taxon>Aphididae</taxon>
        <taxon>Macrosiphini</taxon>
        <taxon>Macrosiphum</taxon>
    </lineage>
</organism>
<reference evidence="1 2" key="1">
    <citation type="submission" date="2023-01" db="EMBL/GenBank/DDBJ databases">
        <authorList>
            <person name="Whitehead M."/>
        </authorList>
    </citation>
    <scope>NUCLEOTIDE SEQUENCE [LARGE SCALE GENOMIC DNA]</scope>
</reference>
<sequence>MSSNKKLKVSRSTRYRRRLNAATLATTMLCDSSDDEPLATQLSDFTADDEPMDIQLKTIEIVPSSNNELICESNFNHSTDYIIQSDDTNSIDSSLISSPSQFLNTAGSDTNSDSIDLQSSLSPSHELSIWALHHNITHIALGDLLKFLKKHTNLTMLPNDPQTLLKTPAKTQITKIDGGDYHHLGLKMKLNFYWKLSPN</sequence>
<name>A0AAV0Y6S3_9HEMI</name>
<dbReference type="EMBL" id="CARXXK010001349">
    <property type="protein sequence ID" value="CAI6375504.1"/>
    <property type="molecule type" value="Genomic_DNA"/>
</dbReference>
<gene>
    <name evidence="1" type="ORF">MEUPH1_LOCUS28996</name>
</gene>